<accession>A0A367LJS3</accession>
<protein>
    <submittedName>
        <fullName evidence="1">Uncharacterized protein</fullName>
    </submittedName>
</protein>
<evidence type="ECO:0000313" key="1">
    <source>
        <dbReference type="EMBL" id="RCI14650.1"/>
    </source>
</evidence>
<dbReference type="AlphaFoldDB" id="A0A367LJS3"/>
<name>A0A367LJS3_9HYPO</name>
<sequence length="60" mass="6822">MLALLDTSAETNILTASAARDLNLEYRPIQFSAILEGERLTFNRLEEIRLRIIETLSDAE</sequence>
<comment type="caution">
    <text evidence="1">The sequence shown here is derived from an EMBL/GenBank/DDBJ whole genome shotgun (WGS) entry which is preliminary data.</text>
</comment>
<gene>
    <name evidence="1" type="ORF">L249_6958</name>
</gene>
<organism evidence="1 2">
    <name type="scientific">Ophiocordyceps polyrhachis-furcata BCC 54312</name>
    <dbReference type="NCBI Taxonomy" id="1330021"/>
    <lineage>
        <taxon>Eukaryota</taxon>
        <taxon>Fungi</taxon>
        <taxon>Dikarya</taxon>
        <taxon>Ascomycota</taxon>
        <taxon>Pezizomycotina</taxon>
        <taxon>Sordariomycetes</taxon>
        <taxon>Hypocreomycetidae</taxon>
        <taxon>Hypocreales</taxon>
        <taxon>Ophiocordycipitaceae</taxon>
        <taxon>Ophiocordyceps</taxon>
    </lineage>
</organism>
<proteinExistence type="predicted"/>
<dbReference type="Proteomes" id="UP000253664">
    <property type="component" value="Unassembled WGS sequence"/>
</dbReference>
<dbReference type="EMBL" id="LKCN02000003">
    <property type="protein sequence ID" value="RCI14650.1"/>
    <property type="molecule type" value="Genomic_DNA"/>
</dbReference>
<evidence type="ECO:0000313" key="2">
    <source>
        <dbReference type="Proteomes" id="UP000253664"/>
    </source>
</evidence>
<keyword evidence="2" id="KW-1185">Reference proteome</keyword>
<reference evidence="1 2" key="1">
    <citation type="journal article" date="2015" name="BMC Genomics">
        <title>Insights from the genome of Ophiocordyceps polyrhachis-furcata to pathogenicity and host specificity in insect fungi.</title>
        <authorList>
            <person name="Wichadakul D."/>
            <person name="Kobmoo N."/>
            <person name="Ingsriswang S."/>
            <person name="Tangphatsornruang S."/>
            <person name="Chantasingh D."/>
            <person name="Luangsa-ard J.J."/>
            <person name="Eurwilaichitr L."/>
        </authorList>
    </citation>
    <scope>NUCLEOTIDE SEQUENCE [LARGE SCALE GENOMIC DNA]</scope>
    <source>
        <strain evidence="1 2">BCC 54312</strain>
    </source>
</reference>